<dbReference type="EMBL" id="FRBC01000006">
    <property type="protein sequence ID" value="SHK50700.1"/>
    <property type="molecule type" value="Genomic_DNA"/>
</dbReference>
<keyword evidence="2 4" id="KW-0238">DNA-binding</keyword>
<dbReference type="InterPro" id="IPR009057">
    <property type="entry name" value="Homeodomain-like_sf"/>
</dbReference>
<feature type="domain" description="HTH tetR-type" evidence="5">
    <location>
        <begin position="13"/>
        <end position="73"/>
    </location>
</feature>
<evidence type="ECO:0000256" key="4">
    <source>
        <dbReference type="PROSITE-ProRule" id="PRU00335"/>
    </source>
</evidence>
<dbReference type="InterPro" id="IPR050109">
    <property type="entry name" value="HTH-type_TetR-like_transc_reg"/>
</dbReference>
<protein>
    <submittedName>
        <fullName evidence="6">Transcriptional regulator, TetR family</fullName>
    </submittedName>
</protein>
<evidence type="ECO:0000256" key="3">
    <source>
        <dbReference type="ARBA" id="ARBA00023163"/>
    </source>
</evidence>
<accession>A0A1M6T1C5</accession>
<proteinExistence type="predicted"/>
<dbReference type="PRINTS" id="PR00455">
    <property type="entry name" value="HTHTETR"/>
</dbReference>
<dbReference type="PROSITE" id="PS50977">
    <property type="entry name" value="HTH_TETR_2"/>
    <property type="match status" value="1"/>
</dbReference>
<dbReference type="SUPFAM" id="SSF48498">
    <property type="entry name" value="Tetracyclin repressor-like, C-terminal domain"/>
    <property type="match status" value="1"/>
</dbReference>
<dbReference type="RefSeq" id="WP_073088564.1">
    <property type="nucleotide sequence ID" value="NZ_FRBC01000006.1"/>
</dbReference>
<dbReference type="PROSITE" id="PS01081">
    <property type="entry name" value="HTH_TETR_1"/>
    <property type="match status" value="1"/>
</dbReference>
<organism evidence="6 7">
    <name type="scientific">Selenomonas ruminantium</name>
    <dbReference type="NCBI Taxonomy" id="971"/>
    <lineage>
        <taxon>Bacteria</taxon>
        <taxon>Bacillati</taxon>
        <taxon>Bacillota</taxon>
        <taxon>Negativicutes</taxon>
        <taxon>Selenomonadales</taxon>
        <taxon>Selenomonadaceae</taxon>
        <taxon>Selenomonas</taxon>
    </lineage>
</organism>
<keyword evidence="3" id="KW-0804">Transcription</keyword>
<reference evidence="6 7" key="1">
    <citation type="submission" date="2016-11" db="EMBL/GenBank/DDBJ databases">
        <authorList>
            <person name="Jaros S."/>
            <person name="Januszkiewicz K."/>
            <person name="Wedrychowicz H."/>
        </authorList>
    </citation>
    <scope>NUCLEOTIDE SEQUENCE [LARGE SCALE GENOMIC DNA]</scope>
    <source>
        <strain evidence="6 7">HD4</strain>
    </source>
</reference>
<dbReference type="InterPro" id="IPR023772">
    <property type="entry name" value="DNA-bd_HTH_TetR-type_CS"/>
</dbReference>
<evidence type="ECO:0000256" key="2">
    <source>
        <dbReference type="ARBA" id="ARBA00023125"/>
    </source>
</evidence>
<gene>
    <name evidence="6" type="ORF">SAMN05216582_10613</name>
</gene>
<dbReference type="Proteomes" id="UP000184263">
    <property type="component" value="Unassembled WGS sequence"/>
</dbReference>
<dbReference type="PANTHER" id="PTHR30055">
    <property type="entry name" value="HTH-TYPE TRANSCRIPTIONAL REGULATOR RUTR"/>
    <property type="match status" value="1"/>
</dbReference>
<dbReference type="GO" id="GO:0003700">
    <property type="term" value="F:DNA-binding transcription factor activity"/>
    <property type="evidence" value="ECO:0007669"/>
    <property type="project" value="TreeGrafter"/>
</dbReference>
<dbReference type="Gene3D" id="1.10.357.10">
    <property type="entry name" value="Tetracycline Repressor, domain 2"/>
    <property type="match status" value="1"/>
</dbReference>
<evidence type="ECO:0000313" key="7">
    <source>
        <dbReference type="Proteomes" id="UP000184263"/>
    </source>
</evidence>
<dbReference type="PANTHER" id="PTHR30055:SF234">
    <property type="entry name" value="HTH-TYPE TRANSCRIPTIONAL REGULATOR BETI"/>
    <property type="match status" value="1"/>
</dbReference>
<keyword evidence="1" id="KW-0805">Transcription regulation</keyword>
<evidence type="ECO:0000259" key="5">
    <source>
        <dbReference type="PROSITE" id="PS50977"/>
    </source>
</evidence>
<evidence type="ECO:0000256" key="1">
    <source>
        <dbReference type="ARBA" id="ARBA00023015"/>
    </source>
</evidence>
<dbReference type="InterPro" id="IPR036271">
    <property type="entry name" value="Tet_transcr_reg_TetR-rel_C_sf"/>
</dbReference>
<dbReference type="GO" id="GO:0000976">
    <property type="term" value="F:transcription cis-regulatory region binding"/>
    <property type="evidence" value="ECO:0007669"/>
    <property type="project" value="TreeGrafter"/>
</dbReference>
<dbReference type="Pfam" id="PF00440">
    <property type="entry name" value="TetR_N"/>
    <property type="match status" value="1"/>
</dbReference>
<sequence length="206" mass="23329">MEEKIGRRERKKMLSRQAILDAAVVVFSKKGFREASIADIMNGADLGTGTFYNYFQSKEELLVHLLGRLVTEVSTSIKELREDKRPACELLSVACMLTARFLDENRYVLPLFLAAADHSGLPEDAEERRSVPTPGFKPLFERILKEGQEAGEVRDDVPAELITEMFHSIYQATAFSTLDISFQENVAMKMRLLLDGIRKQPDEITE</sequence>
<feature type="DNA-binding region" description="H-T-H motif" evidence="4">
    <location>
        <begin position="36"/>
        <end position="55"/>
    </location>
</feature>
<dbReference type="OrthoDB" id="268339at2"/>
<dbReference type="SUPFAM" id="SSF46689">
    <property type="entry name" value="Homeodomain-like"/>
    <property type="match status" value="1"/>
</dbReference>
<dbReference type="AlphaFoldDB" id="A0A1M6T1C5"/>
<evidence type="ECO:0000313" key="6">
    <source>
        <dbReference type="EMBL" id="SHK50700.1"/>
    </source>
</evidence>
<name>A0A1M6T1C5_SELRU</name>
<dbReference type="InterPro" id="IPR001647">
    <property type="entry name" value="HTH_TetR"/>
</dbReference>